<feature type="signal peptide" evidence="3">
    <location>
        <begin position="1"/>
        <end position="20"/>
    </location>
</feature>
<dbReference type="PANTHER" id="PTHR10340:SF34">
    <property type="entry name" value="SPHINGOMYELIN PHOSPHODIESTERASE"/>
    <property type="match status" value="1"/>
</dbReference>
<feature type="domain" description="Autophagy protein ATG5 alpha-helical bundle region" evidence="6">
    <location>
        <begin position="744"/>
        <end position="800"/>
    </location>
</feature>
<dbReference type="Pfam" id="PF20638">
    <property type="entry name" value="ATG5_UblA"/>
    <property type="match status" value="1"/>
</dbReference>
<dbReference type="InterPro" id="IPR041805">
    <property type="entry name" value="ASMase/PPN1_MPP"/>
</dbReference>
<dbReference type="Pfam" id="PF00149">
    <property type="entry name" value="Metallophos"/>
    <property type="match status" value="1"/>
</dbReference>
<dbReference type="Proteomes" id="UP000650833">
    <property type="component" value="Unassembled WGS sequence"/>
</dbReference>
<feature type="chain" id="PRO_5034520300" description="Sphingomyelin phosphodiesterase" evidence="3">
    <location>
        <begin position="21"/>
        <end position="900"/>
    </location>
</feature>
<keyword evidence="1" id="KW-0378">Hydrolase</keyword>
<proteinExistence type="predicted"/>
<organism evidence="8 9">
    <name type="scientific">Mucor plumbeus</name>
    <dbReference type="NCBI Taxonomy" id="97098"/>
    <lineage>
        <taxon>Eukaryota</taxon>
        <taxon>Fungi</taxon>
        <taxon>Fungi incertae sedis</taxon>
        <taxon>Mucoromycota</taxon>
        <taxon>Mucoromycotina</taxon>
        <taxon>Mucoromycetes</taxon>
        <taxon>Mucorales</taxon>
        <taxon>Mucorineae</taxon>
        <taxon>Mucoraceae</taxon>
        <taxon>Mucor</taxon>
    </lineage>
</organism>
<dbReference type="AlphaFoldDB" id="A0A8H7QPT4"/>
<evidence type="ECO:0000256" key="2">
    <source>
        <dbReference type="ARBA" id="ARBA00023180"/>
    </source>
</evidence>
<keyword evidence="2" id="KW-0325">Glycoprotein</keyword>
<evidence type="ECO:0008006" key="10">
    <source>
        <dbReference type="Google" id="ProtNLM"/>
    </source>
</evidence>
<dbReference type="Gene3D" id="3.60.21.10">
    <property type="match status" value="1"/>
</dbReference>
<gene>
    <name evidence="8" type="ORF">INT46_003398</name>
</gene>
<accession>A0A8H7QPT4</accession>
<name>A0A8H7QPT4_9FUNG</name>
<feature type="domain" description="Autophagy protein ATG5 UblA" evidence="7">
    <location>
        <begin position="629"/>
        <end position="729"/>
    </location>
</feature>
<dbReference type="OrthoDB" id="282973at2759"/>
<dbReference type="GO" id="GO:0005615">
    <property type="term" value="C:extracellular space"/>
    <property type="evidence" value="ECO:0007669"/>
    <property type="project" value="TreeGrafter"/>
</dbReference>
<evidence type="ECO:0000259" key="4">
    <source>
        <dbReference type="Pfam" id="PF00149"/>
    </source>
</evidence>
<dbReference type="InterPro" id="IPR048940">
    <property type="entry name" value="ATG5_HBR"/>
</dbReference>
<evidence type="ECO:0000259" key="7">
    <source>
        <dbReference type="Pfam" id="PF20638"/>
    </source>
</evidence>
<evidence type="ECO:0000313" key="8">
    <source>
        <dbReference type="EMBL" id="KAG2196219.1"/>
    </source>
</evidence>
<dbReference type="InterPro" id="IPR048318">
    <property type="entry name" value="ATG5_UblB"/>
</dbReference>
<evidence type="ECO:0000256" key="1">
    <source>
        <dbReference type="ARBA" id="ARBA00022801"/>
    </source>
</evidence>
<sequence length="900" mass="103434">MRYLLILNILASILVISVQSSSLFQSSFSSSQQQLEDEMYNELNNLLGDPKNPDDAAKDCKSCISLLKMIKRFCYFPETIQLAVMTNVCKRSKQVDNQVCEGMVREQGPIIRKVLRTMDISGRDGHLACATVLNACPYPGIEPWKVPFPKIKPKHPHVHKATNKSMTVLHLSDWHVDPLYEEGTETLCDKPICCRKESTNFDNILNLSSPWGSYGCDSPLTLIESMLEYIPNATPNTSFAILTGDIPPHEVWETLPTEKTQMIQDASYALLHAHFDSPFFINTKLYPAIGNHEAAPTNLFPLADSNIPGGKRHDDLTMAWLYESLEENWEGWLPKKHLTRIHKNSGSYIGHPVPGLKLISLNTNFCYNLNWWLYEHPTKRDPNGVLKWLIDHLQKSEDAKEKVWIIGHTPPGDSSCFHDYANYYYQIVERYAPHVIAGQFFGHTHRDEIQIFYNRASQESKDAISVAYLGPSITPFPNLNPGFRTYTVDTGTFEVIDSHTFIADLDKSIAWDQELNWHKEYSANELYGSNKNPYKPLSASWWHHVTREMELDDEKFNLYWLNRYKSSPMTPECDEACRINTICGMRAGKSELRCDYDPSESTPRPVILNRKEEEACAMSLYDASISETVWNGKIPLKVTLDPTDIDIYGNEKVYDPIYLEVSRCSYLPLVTKHIQQLLSNLGMQVSEEVFQSAWYDYDRQPLKWHYPVGLLFDLHTVDLSIPWNVTLHFKDLPSNSILLKPTPEIMQDMFMSMIKEADFLRNGNIKKVMNLSKRDTTQLWDSLASDRYNEFREVNKHLVEYTDSLRYLPIRIYLPDNCPVVQELVSFYGDSEKEYIPTLGSILEKVIPGLFESSALNDRVAIVAHSVDLPLDTPINWAYENLSYADNFLHIVIVRKFEEK</sequence>
<dbReference type="Gene3D" id="3.10.20.620">
    <property type="match status" value="1"/>
</dbReference>
<dbReference type="InterPro" id="IPR042527">
    <property type="entry name" value="Atg5_UblA_dom_sf"/>
</dbReference>
<evidence type="ECO:0000259" key="5">
    <source>
        <dbReference type="Pfam" id="PF04106"/>
    </source>
</evidence>
<reference evidence="8" key="1">
    <citation type="submission" date="2020-12" db="EMBL/GenBank/DDBJ databases">
        <title>Metabolic potential, ecology and presence of endohyphal bacteria is reflected in genomic diversity of Mucoromycotina.</title>
        <authorList>
            <person name="Muszewska A."/>
            <person name="Okrasinska A."/>
            <person name="Steczkiewicz K."/>
            <person name="Drgas O."/>
            <person name="Orlowska M."/>
            <person name="Perlinska-Lenart U."/>
            <person name="Aleksandrzak-Piekarczyk T."/>
            <person name="Szatraj K."/>
            <person name="Zielenkiewicz U."/>
            <person name="Pilsyk S."/>
            <person name="Malc E."/>
            <person name="Mieczkowski P."/>
            <person name="Kruszewska J.S."/>
            <person name="Biernat P."/>
            <person name="Pawlowska J."/>
        </authorList>
    </citation>
    <scope>NUCLEOTIDE SEQUENCE</scope>
    <source>
        <strain evidence="8">CBS 226.32</strain>
    </source>
</reference>
<evidence type="ECO:0000259" key="6">
    <source>
        <dbReference type="Pfam" id="PF20637"/>
    </source>
</evidence>
<comment type="caution">
    <text evidence="8">The sequence shown here is derived from an EMBL/GenBank/DDBJ whole genome shotgun (WGS) entry which is preliminary data.</text>
</comment>
<dbReference type="CDD" id="cd00842">
    <property type="entry name" value="MPP_ASMase"/>
    <property type="match status" value="1"/>
</dbReference>
<dbReference type="EMBL" id="JAEPRC010000486">
    <property type="protein sequence ID" value="KAG2196219.1"/>
    <property type="molecule type" value="Genomic_DNA"/>
</dbReference>
<dbReference type="GO" id="GO:0008081">
    <property type="term" value="F:phosphoric diester hydrolase activity"/>
    <property type="evidence" value="ECO:0007669"/>
    <property type="project" value="TreeGrafter"/>
</dbReference>
<dbReference type="PANTHER" id="PTHR10340">
    <property type="entry name" value="SPHINGOMYELIN PHOSPHODIESTERASE"/>
    <property type="match status" value="1"/>
</dbReference>
<dbReference type="Pfam" id="PF20637">
    <property type="entry name" value="ATG5_HBR"/>
    <property type="match status" value="1"/>
</dbReference>
<feature type="domain" description="Calcineurin-like phosphoesterase" evidence="4">
    <location>
        <begin position="166"/>
        <end position="446"/>
    </location>
</feature>
<dbReference type="Gene3D" id="1.10.246.190">
    <property type="entry name" value="Autophagy protein Apg5, helix rich domain"/>
    <property type="match status" value="1"/>
</dbReference>
<dbReference type="Pfam" id="PF04106">
    <property type="entry name" value="ATG5_UblB"/>
    <property type="match status" value="1"/>
</dbReference>
<evidence type="ECO:0000313" key="9">
    <source>
        <dbReference type="Proteomes" id="UP000650833"/>
    </source>
</evidence>
<dbReference type="GO" id="GO:0046872">
    <property type="term" value="F:metal ion binding"/>
    <property type="evidence" value="ECO:0007669"/>
    <property type="project" value="UniProtKB-KW"/>
</dbReference>
<dbReference type="Gene3D" id="3.10.20.90">
    <property type="entry name" value="Phosphatidylinositol 3-kinase Catalytic Subunit, Chain A, domain 1"/>
    <property type="match status" value="1"/>
</dbReference>
<dbReference type="InterPro" id="IPR004843">
    <property type="entry name" value="Calcineurin-like_PHP"/>
</dbReference>
<evidence type="ECO:0000256" key="3">
    <source>
        <dbReference type="SAM" id="SignalP"/>
    </source>
</evidence>
<keyword evidence="9" id="KW-1185">Reference proteome</keyword>
<dbReference type="InterPro" id="IPR042526">
    <property type="entry name" value="Atg5_HR"/>
</dbReference>
<dbReference type="InterPro" id="IPR029052">
    <property type="entry name" value="Metallo-depent_PP-like"/>
</dbReference>
<dbReference type="SUPFAM" id="SSF56300">
    <property type="entry name" value="Metallo-dependent phosphatases"/>
    <property type="match status" value="1"/>
</dbReference>
<feature type="domain" description="Autophagy protein ATG5 UblB" evidence="5">
    <location>
        <begin position="807"/>
        <end position="893"/>
    </location>
</feature>
<protein>
    <recommendedName>
        <fullName evidence="10">Sphingomyelin phosphodiesterase</fullName>
    </recommendedName>
</protein>
<dbReference type="InterPro" id="IPR048939">
    <property type="entry name" value="ATG5_UblA"/>
</dbReference>
<keyword evidence="3" id="KW-0732">Signal</keyword>